<organism evidence="2 3">
    <name type="scientific">Coemansia spiralis</name>
    <dbReference type="NCBI Taxonomy" id="417178"/>
    <lineage>
        <taxon>Eukaryota</taxon>
        <taxon>Fungi</taxon>
        <taxon>Fungi incertae sedis</taxon>
        <taxon>Zoopagomycota</taxon>
        <taxon>Kickxellomycotina</taxon>
        <taxon>Kickxellomycetes</taxon>
        <taxon>Kickxellales</taxon>
        <taxon>Kickxellaceae</taxon>
        <taxon>Coemansia</taxon>
    </lineage>
</organism>
<dbReference type="AlphaFoldDB" id="A0A9W8G2R4"/>
<dbReference type="GO" id="GO:0004721">
    <property type="term" value="F:phosphoprotein phosphatase activity"/>
    <property type="evidence" value="ECO:0007669"/>
    <property type="project" value="InterPro"/>
</dbReference>
<dbReference type="Gene3D" id="3.90.190.10">
    <property type="entry name" value="Protein tyrosine phosphatase superfamily"/>
    <property type="match status" value="2"/>
</dbReference>
<accession>A0A9W8G2R4</accession>
<evidence type="ECO:0008006" key="4">
    <source>
        <dbReference type="Google" id="ProtNLM"/>
    </source>
</evidence>
<sequence>MDGSPSHPGLPMESELVKAREYRIARRPSLTASWSETILENHAEDNDSSSDDSSDTRTHLTKSSNADELHILTSPKIRNSAKSKAPDSPLPPPPLPQRPPPKLATPLPLAHRHSGPECPTEGNYEMLNDEPAIVHPASHARYHIDTTTATTGEGDIELKQVPVPAHRAGFHRAANSLPVNVPLISAPPVGDQPPIEPSAPPIPERVPTFMSFNHAKATDRRNYRRGSSASTSTSAYTSSPLAYGSDTEHGFVNKLATASEDVRKVAIQDASDNMSRKLFSDKILNFRDLGVSVIKASLEKQRSWDKAMHEGPMPGVVFRSADLGAAYEHDVKTLFSKYGIRTIIDLRSELEARASDILVKHYPASIQPTADQSIERLIQLRAAQIRKTLVEVAAHNYESAAKPWEKTGETRTSWSKRNSLKYSRSLGDPNKDSFARALAHLYDEEPDSEYLDPQTIAQQGNKSADPLLYQPPLPSNCNSNGEQMAARDTAPTAVLPMPLQYPSMAQSAIDWGSETLQALRSYWEQPLVGRNTYTHPRKVPLAPLPPPPNADTCNNSTNNNANINEPPESQPRGSSLSPASRQEQKSVKRKSSDASSNDASSSDSSDDSFYKLSDDQKSCPGMCYGLRPVDQDVIDDNLIQDTQYSTPLRANMEPLFVLPDNQNDNQDDASAQKYLGQDGVQSAVAPEAGPRVIIRNRFSGERQRYRCNVIGENYRKKCVWANAPWSTKIKAILRFATFNKAEAIRTIGREVLSPRGLAGSYEDYIDYCKEGFAAVMRIFADPCAYPILFHCQHGKDRTGIIAMLLLGILEVDDEIIATDYALSEPNLKPVRRRMELLDMGAVGLPPSFCDSPPSAMLELLRHIRRNYGSVRGYLRSAGLKEQEINTIAWCLRGNFCGIVHEKTRQAHTEARRLYLRPSAAHSDIFSKPPERNLPHQLPHPPLRSSASNDAQDEQRQLQSNC</sequence>
<feature type="compositionally biased region" description="Low complexity" evidence="1">
    <location>
        <begin position="550"/>
        <end position="567"/>
    </location>
</feature>
<feature type="region of interest" description="Disordered" evidence="1">
    <location>
        <begin position="216"/>
        <end position="239"/>
    </location>
</feature>
<comment type="caution">
    <text evidence="2">The sequence shown here is derived from an EMBL/GenBank/DDBJ whole genome shotgun (WGS) entry which is preliminary data.</text>
</comment>
<dbReference type="SUPFAM" id="SSF52799">
    <property type="entry name" value="(Phosphotyrosine protein) phosphatases II"/>
    <property type="match status" value="2"/>
</dbReference>
<dbReference type="PANTHER" id="PTHR31126">
    <property type="entry name" value="TYROSINE-PROTEIN PHOSPHATASE"/>
    <property type="match status" value="1"/>
</dbReference>
<dbReference type="Proteomes" id="UP001151518">
    <property type="component" value="Unassembled WGS sequence"/>
</dbReference>
<dbReference type="Pfam" id="PF13350">
    <property type="entry name" value="Y_phosphatase3"/>
    <property type="match status" value="2"/>
</dbReference>
<feature type="compositionally biased region" description="Polar residues" evidence="1">
    <location>
        <begin position="571"/>
        <end position="581"/>
    </location>
</feature>
<dbReference type="PROSITE" id="PS00383">
    <property type="entry name" value="TYR_PHOSPHATASE_1"/>
    <property type="match status" value="1"/>
</dbReference>
<feature type="region of interest" description="Disordered" evidence="1">
    <location>
        <begin position="538"/>
        <end position="612"/>
    </location>
</feature>
<feature type="compositionally biased region" description="Low complexity" evidence="1">
    <location>
        <begin position="227"/>
        <end position="239"/>
    </location>
</feature>
<evidence type="ECO:0000313" key="2">
    <source>
        <dbReference type="EMBL" id="KAJ2670819.1"/>
    </source>
</evidence>
<dbReference type="OrthoDB" id="9988524at2759"/>
<name>A0A9W8G2R4_9FUNG</name>
<gene>
    <name evidence="2" type="ORF">GGI25_005697</name>
</gene>
<feature type="compositionally biased region" description="Low complexity" evidence="1">
    <location>
        <begin position="593"/>
        <end position="603"/>
    </location>
</feature>
<dbReference type="PANTHER" id="PTHR31126:SF1">
    <property type="entry name" value="TYROSINE SPECIFIC PROTEIN PHOSPHATASES DOMAIN-CONTAINING PROTEIN"/>
    <property type="match status" value="1"/>
</dbReference>
<feature type="region of interest" description="Disordered" evidence="1">
    <location>
        <begin position="27"/>
        <end position="122"/>
    </location>
</feature>
<evidence type="ECO:0000256" key="1">
    <source>
        <dbReference type="SAM" id="MobiDB-lite"/>
    </source>
</evidence>
<dbReference type="InterPro" id="IPR029021">
    <property type="entry name" value="Prot-tyrosine_phosphatase-like"/>
</dbReference>
<dbReference type="InterPro" id="IPR016130">
    <property type="entry name" value="Tyr_Pase_AS"/>
</dbReference>
<feature type="compositionally biased region" description="Basic and acidic residues" evidence="1">
    <location>
        <begin position="582"/>
        <end position="592"/>
    </location>
</feature>
<feature type="region of interest" description="Disordered" evidence="1">
    <location>
        <begin position="924"/>
        <end position="961"/>
    </location>
</feature>
<evidence type="ECO:0000313" key="3">
    <source>
        <dbReference type="Proteomes" id="UP001151518"/>
    </source>
</evidence>
<proteinExistence type="predicted"/>
<reference evidence="2" key="1">
    <citation type="submission" date="2022-07" db="EMBL/GenBank/DDBJ databases">
        <title>Phylogenomic reconstructions and comparative analyses of Kickxellomycotina fungi.</title>
        <authorList>
            <person name="Reynolds N.K."/>
            <person name="Stajich J.E."/>
            <person name="Barry K."/>
            <person name="Grigoriev I.V."/>
            <person name="Crous P."/>
            <person name="Smith M.E."/>
        </authorList>
    </citation>
    <scope>NUCLEOTIDE SEQUENCE</scope>
    <source>
        <strain evidence="2">NRRL 3115</strain>
    </source>
</reference>
<protein>
    <recommendedName>
        <fullName evidence="4">Tyrosine specific protein phosphatases domain-containing protein</fullName>
    </recommendedName>
</protein>
<feature type="compositionally biased region" description="Pro residues" evidence="1">
    <location>
        <begin position="88"/>
        <end position="103"/>
    </location>
</feature>
<dbReference type="EMBL" id="JANBTW010000115">
    <property type="protein sequence ID" value="KAJ2670819.1"/>
    <property type="molecule type" value="Genomic_DNA"/>
</dbReference>
<dbReference type="InterPro" id="IPR026893">
    <property type="entry name" value="Tyr/Ser_Pase_IphP-type"/>
</dbReference>